<dbReference type="Gene3D" id="2.60.120.200">
    <property type="match status" value="1"/>
</dbReference>
<feature type="region of interest" description="Disordered" evidence="4">
    <location>
        <begin position="292"/>
        <end position="411"/>
    </location>
</feature>
<reference evidence="7" key="1">
    <citation type="submission" date="2022-07" db="EMBL/GenBank/DDBJ databases">
        <title>Phylogenomic reconstructions and comparative analyses of Kickxellomycotina fungi.</title>
        <authorList>
            <person name="Reynolds N.K."/>
            <person name="Stajich J.E."/>
            <person name="Barry K."/>
            <person name="Grigoriev I.V."/>
            <person name="Crous P."/>
            <person name="Smith M.E."/>
        </authorList>
    </citation>
    <scope>NUCLEOTIDE SEQUENCE</scope>
    <source>
        <strain evidence="7">BCRC 34381</strain>
    </source>
</reference>
<protein>
    <submittedName>
        <fullName evidence="7">Glycosidase CRH2</fullName>
    </submittedName>
</protein>
<evidence type="ECO:0000256" key="3">
    <source>
        <dbReference type="ARBA" id="ARBA00023295"/>
    </source>
</evidence>
<dbReference type="InterPro" id="IPR013320">
    <property type="entry name" value="ConA-like_dom_sf"/>
</dbReference>
<dbReference type="Proteomes" id="UP001143981">
    <property type="component" value="Unassembled WGS sequence"/>
</dbReference>
<feature type="compositionally biased region" description="Polar residues" evidence="4">
    <location>
        <begin position="372"/>
        <end position="394"/>
    </location>
</feature>
<accession>A0A9W7YK79</accession>
<dbReference type="AlphaFoldDB" id="A0A9W7YK79"/>
<evidence type="ECO:0000313" key="8">
    <source>
        <dbReference type="Proteomes" id="UP001143981"/>
    </source>
</evidence>
<name>A0A9W7YK79_9FUNG</name>
<dbReference type="GO" id="GO:0005975">
    <property type="term" value="P:carbohydrate metabolic process"/>
    <property type="evidence" value="ECO:0007669"/>
    <property type="project" value="InterPro"/>
</dbReference>
<dbReference type="OrthoDB" id="4781at2759"/>
<dbReference type="InterPro" id="IPR000757">
    <property type="entry name" value="Beta-glucanase-like"/>
</dbReference>
<keyword evidence="3 7" id="KW-0326">Glycosidase</keyword>
<evidence type="ECO:0000256" key="2">
    <source>
        <dbReference type="ARBA" id="ARBA00022801"/>
    </source>
</evidence>
<evidence type="ECO:0000259" key="6">
    <source>
        <dbReference type="PROSITE" id="PS51762"/>
    </source>
</evidence>
<evidence type="ECO:0000256" key="5">
    <source>
        <dbReference type="SAM" id="SignalP"/>
    </source>
</evidence>
<organism evidence="7 8">
    <name type="scientific">Coemansia biformis</name>
    <dbReference type="NCBI Taxonomy" id="1286918"/>
    <lineage>
        <taxon>Eukaryota</taxon>
        <taxon>Fungi</taxon>
        <taxon>Fungi incertae sedis</taxon>
        <taxon>Zoopagomycota</taxon>
        <taxon>Kickxellomycotina</taxon>
        <taxon>Kickxellomycetes</taxon>
        <taxon>Kickxellales</taxon>
        <taxon>Kickxellaceae</taxon>
        <taxon>Coemansia</taxon>
    </lineage>
</organism>
<gene>
    <name evidence="7" type="primary">UTR2_1</name>
    <name evidence="7" type="ORF">LPJ61_000137</name>
</gene>
<feature type="signal peptide" evidence="5">
    <location>
        <begin position="1"/>
        <end position="20"/>
    </location>
</feature>
<dbReference type="GO" id="GO:0004553">
    <property type="term" value="F:hydrolase activity, hydrolyzing O-glycosyl compounds"/>
    <property type="evidence" value="ECO:0007669"/>
    <property type="project" value="InterPro"/>
</dbReference>
<dbReference type="InterPro" id="IPR050546">
    <property type="entry name" value="Glycosyl_Hydrlase_16"/>
</dbReference>
<keyword evidence="1 5" id="KW-0732">Signal</keyword>
<evidence type="ECO:0000256" key="4">
    <source>
        <dbReference type="SAM" id="MobiDB-lite"/>
    </source>
</evidence>
<keyword evidence="2" id="KW-0378">Hydrolase</keyword>
<evidence type="ECO:0000256" key="1">
    <source>
        <dbReference type="ARBA" id="ARBA00022729"/>
    </source>
</evidence>
<dbReference type="PANTHER" id="PTHR10963:SF22">
    <property type="entry name" value="GLYCOSIDASE CRH2-RELATED"/>
    <property type="match status" value="1"/>
</dbReference>
<dbReference type="EMBL" id="JANBOI010000002">
    <property type="protein sequence ID" value="KAJ1736178.1"/>
    <property type="molecule type" value="Genomic_DNA"/>
</dbReference>
<dbReference type="PROSITE" id="PS51762">
    <property type="entry name" value="GH16_2"/>
    <property type="match status" value="1"/>
</dbReference>
<sequence>MGWPTALAVAAGALATMVSGTNTCSQWAPCYREGYCDASAMFCMWDLCDPSKSFNATSCWKPEGCVNQAVSFDSVTDVVSIKKYSGNPNTNPFVSVFEPDYAKIADGKLVLEMPYDSKNNRGFGSTVDSSHSFKYGTVTARIKTASIAKGVVSSFIIRSNLVGDEIDFEWVGKDPREVQTNFFYHDILNYTNSKSFDVGGDTSAAYHDYTIVWASDSITWIVDGKKLRTLYRKDTYDRKSGEYRFPAAEGRIGFSVWDGGNSGAQGTAEWAGFPTPWTKDTVYRMSVDSINIQCSGDNPPPASSTGGGKDLTSSATSKSSTTISESRPSSSSNPPASSHPPASPTASSSPAPTNQPSPSNPPSPSNQPSATDSPAPSNQPSATDSPAQTNQPSSSLPPPNKCHVVKVTVAA</sequence>
<feature type="domain" description="GH16" evidence="6">
    <location>
        <begin position="82"/>
        <end position="279"/>
    </location>
</feature>
<dbReference type="PANTHER" id="PTHR10963">
    <property type="entry name" value="GLYCOSYL HYDROLASE-RELATED"/>
    <property type="match status" value="1"/>
</dbReference>
<keyword evidence="8" id="KW-1185">Reference proteome</keyword>
<evidence type="ECO:0000313" key="7">
    <source>
        <dbReference type="EMBL" id="KAJ1736178.1"/>
    </source>
</evidence>
<dbReference type="Pfam" id="PF00722">
    <property type="entry name" value="Glyco_hydro_16"/>
    <property type="match status" value="1"/>
</dbReference>
<feature type="compositionally biased region" description="Low complexity" evidence="4">
    <location>
        <begin position="312"/>
        <end position="336"/>
    </location>
</feature>
<feature type="compositionally biased region" description="Pro residues" evidence="4">
    <location>
        <begin position="353"/>
        <end position="365"/>
    </location>
</feature>
<proteinExistence type="predicted"/>
<feature type="chain" id="PRO_5040783184" evidence="5">
    <location>
        <begin position="21"/>
        <end position="411"/>
    </location>
</feature>
<dbReference type="SUPFAM" id="SSF49899">
    <property type="entry name" value="Concanavalin A-like lectins/glucanases"/>
    <property type="match status" value="1"/>
</dbReference>
<comment type="caution">
    <text evidence="7">The sequence shown here is derived from an EMBL/GenBank/DDBJ whole genome shotgun (WGS) entry which is preliminary data.</text>
</comment>